<evidence type="ECO:0000313" key="2">
    <source>
        <dbReference type="EMBL" id="GHC06185.1"/>
    </source>
</evidence>
<reference evidence="2" key="1">
    <citation type="journal article" date="2014" name="Int. J. Syst. Evol. Microbiol.">
        <title>Complete genome sequence of Corynebacterium casei LMG S-19264T (=DSM 44701T), isolated from a smear-ripened cheese.</title>
        <authorList>
            <consortium name="US DOE Joint Genome Institute (JGI-PGF)"/>
            <person name="Walter F."/>
            <person name="Albersmeier A."/>
            <person name="Kalinowski J."/>
            <person name="Ruckert C."/>
        </authorList>
    </citation>
    <scope>NUCLEOTIDE SEQUENCE</scope>
    <source>
        <strain evidence="2">KCTC 12870</strain>
    </source>
</reference>
<keyword evidence="1" id="KW-0812">Transmembrane</keyword>
<proteinExistence type="predicted"/>
<dbReference type="RefSeq" id="WP_189515505.1">
    <property type="nucleotide sequence ID" value="NZ_BMXG01000015.1"/>
</dbReference>
<gene>
    <name evidence="2" type="ORF">GCM10007047_24080</name>
</gene>
<keyword evidence="3" id="KW-1185">Reference proteome</keyword>
<reference evidence="2" key="2">
    <citation type="submission" date="2020-09" db="EMBL/GenBank/DDBJ databases">
        <authorList>
            <person name="Sun Q."/>
            <person name="Kim S."/>
        </authorList>
    </citation>
    <scope>NUCLEOTIDE SEQUENCE</scope>
    <source>
        <strain evidence="2">KCTC 12870</strain>
    </source>
</reference>
<dbReference type="AlphaFoldDB" id="A0A8J3GE20"/>
<organism evidence="2 3">
    <name type="scientific">Cerasicoccus arenae</name>
    <dbReference type="NCBI Taxonomy" id="424488"/>
    <lineage>
        <taxon>Bacteria</taxon>
        <taxon>Pseudomonadati</taxon>
        <taxon>Verrucomicrobiota</taxon>
        <taxon>Opitutia</taxon>
        <taxon>Puniceicoccales</taxon>
        <taxon>Cerasicoccaceae</taxon>
        <taxon>Cerasicoccus</taxon>
    </lineage>
</organism>
<comment type="caution">
    <text evidence="2">The sequence shown here is derived from an EMBL/GenBank/DDBJ whole genome shotgun (WGS) entry which is preliminary data.</text>
</comment>
<accession>A0A8J3GE20</accession>
<evidence type="ECO:0000313" key="3">
    <source>
        <dbReference type="Proteomes" id="UP000642829"/>
    </source>
</evidence>
<feature type="transmembrane region" description="Helical" evidence="1">
    <location>
        <begin position="20"/>
        <end position="42"/>
    </location>
</feature>
<evidence type="ECO:0000256" key="1">
    <source>
        <dbReference type="SAM" id="Phobius"/>
    </source>
</evidence>
<name>A0A8J3GE20_9BACT</name>
<dbReference type="Proteomes" id="UP000642829">
    <property type="component" value="Unassembled WGS sequence"/>
</dbReference>
<dbReference type="EMBL" id="BMXG01000015">
    <property type="protein sequence ID" value="GHC06185.1"/>
    <property type="molecule type" value="Genomic_DNA"/>
</dbReference>
<keyword evidence="1" id="KW-1133">Transmembrane helix</keyword>
<sequence>MSDAHDLHGAPETSHSNLMLSILGALGTLLLFALIIVIAYYIPAKEREPVNAEIVSERQATLAELKAKETELATSYGVVDQTKGVVRIPIERAMELVVPRLNETESSK</sequence>
<protein>
    <submittedName>
        <fullName evidence="2">Uncharacterized protein</fullName>
    </submittedName>
</protein>
<keyword evidence="1" id="KW-0472">Membrane</keyword>